<dbReference type="Pfam" id="PF01042">
    <property type="entry name" value="Ribonuc_L-PSP"/>
    <property type="match status" value="1"/>
</dbReference>
<protein>
    <submittedName>
        <fullName evidence="2">RidA family protein</fullName>
    </submittedName>
</protein>
<organism evidence="2 3">
    <name type="scientific">Pseudomonas urmiensis</name>
    <dbReference type="NCBI Taxonomy" id="2745493"/>
    <lineage>
        <taxon>Bacteria</taxon>
        <taxon>Pseudomonadati</taxon>
        <taxon>Pseudomonadota</taxon>
        <taxon>Gammaproteobacteria</taxon>
        <taxon>Pseudomonadales</taxon>
        <taxon>Pseudomonadaceae</taxon>
        <taxon>Pseudomonas</taxon>
    </lineage>
</organism>
<comment type="similarity">
    <text evidence="1">Belongs to the RutC family.</text>
</comment>
<dbReference type="EMBL" id="JAHWXS010000001">
    <property type="protein sequence ID" value="MFK5732246.1"/>
    <property type="molecule type" value="Genomic_DNA"/>
</dbReference>
<accession>A0ABW8NQT8</accession>
<dbReference type="Proteomes" id="UP001621534">
    <property type="component" value="Unassembled WGS sequence"/>
</dbReference>
<dbReference type="RefSeq" id="WP_014590591.1">
    <property type="nucleotide sequence ID" value="NZ_JAHWXS010000001.1"/>
</dbReference>
<reference evidence="2 3" key="1">
    <citation type="journal article" date="2012" name="Plant Soil">
        <title>Screening of plant growth-promoting traits in arsenic-resistant bacteria isolated from the rhizosphere of soybean plants from Argentinean agricultural soil.</title>
        <authorList>
            <person name="Wevar Oller A.L."/>
            <person name="Talano M.A."/>
            <person name="Agostini E."/>
        </authorList>
    </citation>
    <scope>NUCLEOTIDE SEQUENCE [LARGE SCALE GENOMIC DNA]</scope>
    <source>
        <strain evidence="2 3">AW4</strain>
    </source>
</reference>
<dbReference type="PANTHER" id="PTHR11803">
    <property type="entry name" value="2-IMINOBUTANOATE/2-IMINOPROPANOATE DEAMINASE RIDA"/>
    <property type="match status" value="1"/>
</dbReference>
<dbReference type="InterPro" id="IPR035959">
    <property type="entry name" value="RutC-like_sf"/>
</dbReference>
<evidence type="ECO:0000313" key="3">
    <source>
        <dbReference type="Proteomes" id="UP001621534"/>
    </source>
</evidence>
<keyword evidence="3" id="KW-1185">Reference proteome</keyword>
<evidence type="ECO:0000313" key="2">
    <source>
        <dbReference type="EMBL" id="MFK5732246.1"/>
    </source>
</evidence>
<dbReference type="Gene3D" id="3.30.1330.40">
    <property type="entry name" value="RutC-like"/>
    <property type="match status" value="1"/>
</dbReference>
<evidence type="ECO:0000256" key="1">
    <source>
        <dbReference type="ARBA" id="ARBA00010552"/>
    </source>
</evidence>
<dbReference type="CDD" id="cd00448">
    <property type="entry name" value="YjgF_YER057c_UK114_family"/>
    <property type="match status" value="1"/>
</dbReference>
<dbReference type="SUPFAM" id="SSF55298">
    <property type="entry name" value="YjgF-like"/>
    <property type="match status" value="1"/>
</dbReference>
<dbReference type="InterPro" id="IPR006175">
    <property type="entry name" value="YjgF/YER057c/UK114"/>
</dbReference>
<name>A0ABW8NQT8_9PSED</name>
<comment type="caution">
    <text evidence="2">The sequence shown here is derived from an EMBL/GenBank/DDBJ whole genome shotgun (WGS) entry which is preliminary data.</text>
</comment>
<sequence length="132" mass="13902">MIKAVNVGAGFPGVSTATLTGEGEILFLSGHCPTDSNGDVVKGDFEAQVRAVFENLKATLAEAGVGFEAVAKLTTYVANFEPSMLPVFKKVRNSYVNEACPPASALVTVPMLYDPAVLIEIDGFAVVPRQPK</sequence>
<dbReference type="PANTHER" id="PTHR11803:SF58">
    <property type="entry name" value="PROTEIN HMF1-RELATED"/>
    <property type="match status" value="1"/>
</dbReference>
<gene>
    <name evidence="2" type="ORF">KW869_01835</name>
</gene>
<proteinExistence type="inferred from homology"/>